<dbReference type="GeneID" id="37053204"/>
<sequence>MAVLAPPPLVIGGIEPSIYPRDGLWFVSHSVLYDGCFGDTGCSGFRKSRIST</sequence>
<reference evidence="1" key="1">
    <citation type="submission" date="2016-12" db="EMBL/GenBank/DDBJ databases">
        <title>The genomes of Aspergillus section Nigri reveals drivers in fungal speciation.</title>
        <authorList>
            <consortium name="DOE Joint Genome Institute"/>
            <person name="Vesth T.C."/>
            <person name="Nybo J."/>
            <person name="Theobald S."/>
            <person name="Brandl J."/>
            <person name="Frisvad J.C."/>
            <person name="Nielsen K.F."/>
            <person name="Lyhne E.K."/>
            <person name="Kogle M.E."/>
            <person name="Kuo A."/>
            <person name="Riley R."/>
            <person name="Clum A."/>
            <person name="Nolan M."/>
            <person name="Lipzen A."/>
            <person name="Salamov A."/>
            <person name="Henrissat B."/>
            <person name="Wiebenga A."/>
            <person name="De vries R.P."/>
            <person name="Grigoriev I.V."/>
            <person name="Mortensen U.H."/>
            <person name="Andersen M.R."/>
            <person name="Baker S.E."/>
        </authorList>
    </citation>
    <scope>NUCLEOTIDE SEQUENCE</scope>
    <source>
        <strain evidence="1">CBS 122712</strain>
    </source>
</reference>
<name>A0A317VJB6_ASPEC</name>
<keyword evidence="2" id="KW-1185">Reference proteome</keyword>
<evidence type="ECO:0000313" key="1">
    <source>
        <dbReference type="EMBL" id="PWY73331.1"/>
    </source>
</evidence>
<dbReference type="VEuPathDB" id="FungiDB:BO83DRAFT_378412"/>
<proteinExistence type="predicted"/>
<organism evidence="1 2">
    <name type="scientific">Aspergillus eucalypticola (strain CBS 122712 / IBT 29274)</name>
    <dbReference type="NCBI Taxonomy" id="1448314"/>
    <lineage>
        <taxon>Eukaryota</taxon>
        <taxon>Fungi</taxon>
        <taxon>Dikarya</taxon>
        <taxon>Ascomycota</taxon>
        <taxon>Pezizomycotina</taxon>
        <taxon>Eurotiomycetes</taxon>
        <taxon>Eurotiomycetidae</taxon>
        <taxon>Eurotiales</taxon>
        <taxon>Aspergillaceae</taxon>
        <taxon>Aspergillus</taxon>
        <taxon>Aspergillus subgen. Circumdati</taxon>
    </lineage>
</organism>
<dbReference type="RefSeq" id="XP_025388135.1">
    <property type="nucleotide sequence ID" value="XM_025531242.1"/>
</dbReference>
<dbReference type="Proteomes" id="UP000246171">
    <property type="component" value="Unassembled WGS sequence"/>
</dbReference>
<dbReference type="EMBL" id="MSFU01000012">
    <property type="protein sequence ID" value="PWY73331.1"/>
    <property type="molecule type" value="Genomic_DNA"/>
</dbReference>
<protein>
    <submittedName>
        <fullName evidence="1">Uncharacterized protein</fullName>
    </submittedName>
</protein>
<gene>
    <name evidence="1" type="ORF">BO83DRAFT_378412</name>
</gene>
<evidence type="ECO:0000313" key="2">
    <source>
        <dbReference type="Proteomes" id="UP000246171"/>
    </source>
</evidence>
<comment type="caution">
    <text evidence="1">The sequence shown here is derived from an EMBL/GenBank/DDBJ whole genome shotgun (WGS) entry which is preliminary data.</text>
</comment>
<accession>A0A317VJB6</accession>
<dbReference type="AlphaFoldDB" id="A0A317VJB6"/>